<dbReference type="GO" id="GO:0008273">
    <property type="term" value="F:calcium, potassium:sodium antiporter activity"/>
    <property type="evidence" value="ECO:0007669"/>
    <property type="project" value="TreeGrafter"/>
</dbReference>
<reference evidence="12" key="1">
    <citation type="submission" date="2016-11" db="UniProtKB">
        <authorList>
            <consortium name="WormBaseParasite"/>
        </authorList>
    </citation>
    <scope>IDENTIFICATION</scope>
</reference>
<dbReference type="FunFam" id="1.20.1420.30:FF:000066">
    <property type="entry name" value="Na/Ca eXchangers"/>
    <property type="match status" value="1"/>
</dbReference>
<feature type="transmembrane region" description="Helical" evidence="9">
    <location>
        <begin position="24"/>
        <end position="47"/>
    </location>
</feature>
<keyword evidence="3" id="KW-0050">Antiport</keyword>
<dbReference type="InterPro" id="IPR004481">
    <property type="entry name" value="K/Na/Ca-exchanger"/>
</dbReference>
<evidence type="ECO:0000256" key="7">
    <source>
        <dbReference type="ARBA" id="ARBA00023136"/>
    </source>
</evidence>
<evidence type="ECO:0000259" key="10">
    <source>
        <dbReference type="Pfam" id="PF01699"/>
    </source>
</evidence>
<organism evidence="11 12">
    <name type="scientific">Steinernema glaseri</name>
    <dbReference type="NCBI Taxonomy" id="37863"/>
    <lineage>
        <taxon>Eukaryota</taxon>
        <taxon>Metazoa</taxon>
        <taxon>Ecdysozoa</taxon>
        <taxon>Nematoda</taxon>
        <taxon>Chromadorea</taxon>
        <taxon>Rhabditida</taxon>
        <taxon>Tylenchina</taxon>
        <taxon>Panagrolaimomorpha</taxon>
        <taxon>Strongyloidoidea</taxon>
        <taxon>Steinernematidae</taxon>
        <taxon>Steinernema</taxon>
    </lineage>
</organism>
<comment type="similarity">
    <text evidence="2">Belongs to the Ca(2+):cation antiporter (CaCA) (TC 2.A.19) family. SLC24A subfamily.</text>
</comment>
<dbReference type="WBParaSite" id="L893_g30191.t1">
    <property type="protein sequence ID" value="L893_g30191.t1"/>
    <property type="gene ID" value="L893_g30191"/>
</dbReference>
<dbReference type="GO" id="GO:0005886">
    <property type="term" value="C:plasma membrane"/>
    <property type="evidence" value="ECO:0007669"/>
    <property type="project" value="TreeGrafter"/>
</dbReference>
<feature type="transmembrane region" description="Helical" evidence="9">
    <location>
        <begin position="381"/>
        <end position="402"/>
    </location>
</feature>
<evidence type="ECO:0000256" key="6">
    <source>
        <dbReference type="ARBA" id="ARBA00022989"/>
    </source>
</evidence>
<keyword evidence="4" id="KW-0813">Transport</keyword>
<evidence type="ECO:0000256" key="5">
    <source>
        <dbReference type="ARBA" id="ARBA00022692"/>
    </source>
</evidence>
<evidence type="ECO:0000256" key="3">
    <source>
        <dbReference type="ARBA" id="ARBA00022449"/>
    </source>
</evidence>
<dbReference type="Gene3D" id="1.20.1420.30">
    <property type="entry name" value="NCX, central ion-binding region"/>
    <property type="match status" value="2"/>
</dbReference>
<dbReference type="NCBIfam" id="TIGR00367">
    <property type="entry name" value="calcium/sodium antiporter"/>
    <property type="match status" value="1"/>
</dbReference>
<feature type="transmembrane region" description="Helical" evidence="9">
    <location>
        <begin position="59"/>
        <end position="78"/>
    </location>
</feature>
<evidence type="ECO:0000313" key="12">
    <source>
        <dbReference type="WBParaSite" id="L893_g30191.t1"/>
    </source>
</evidence>
<name>A0A1I7ZV19_9BILA</name>
<dbReference type="Pfam" id="PF01699">
    <property type="entry name" value="Na_Ca_ex"/>
    <property type="match status" value="2"/>
</dbReference>
<feature type="region of interest" description="Disordered" evidence="8">
    <location>
        <begin position="188"/>
        <end position="259"/>
    </location>
</feature>
<keyword evidence="5 9" id="KW-0812">Transmembrane</keyword>
<feature type="compositionally biased region" description="Polar residues" evidence="8">
    <location>
        <begin position="223"/>
        <end position="236"/>
    </location>
</feature>
<dbReference type="Proteomes" id="UP000095287">
    <property type="component" value="Unplaced"/>
</dbReference>
<evidence type="ECO:0000256" key="2">
    <source>
        <dbReference type="ARBA" id="ARBA00005364"/>
    </source>
</evidence>
<dbReference type="InterPro" id="IPR044880">
    <property type="entry name" value="NCX_ion-bd_dom_sf"/>
</dbReference>
<dbReference type="GO" id="GO:0005262">
    <property type="term" value="F:calcium channel activity"/>
    <property type="evidence" value="ECO:0007669"/>
    <property type="project" value="TreeGrafter"/>
</dbReference>
<proteinExistence type="inferred from homology"/>
<keyword evidence="6 9" id="KW-1133">Transmembrane helix</keyword>
<keyword evidence="4" id="KW-0106">Calcium</keyword>
<dbReference type="PANTHER" id="PTHR10846">
    <property type="entry name" value="SODIUM/POTASSIUM/CALCIUM EXCHANGER"/>
    <property type="match status" value="1"/>
</dbReference>
<evidence type="ECO:0000256" key="4">
    <source>
        <dbReference type="ARBA" id="ARBA00022568"/>
    </source>
</evidence>
<comment type="subcellular location">
    <subcellularLocation>
        <location evidence="1">Membrane</location>
        <topology evidence="1">Multi-pass membrane protein</topology>
    </subcellularLocation>
</comment>
<feature type="transmembrane region" description="Helical" evidence="9">
    <location>
        <begin position="484"/>
        <end position="503"/>
    </location>
</feature>
<keyword evidence="11" id="KW-1185">Reference proteome</keyword>
<dbReference type="InterPro" id="IPR004837">
    <property type="entry name" value="NaCa_Exmemb"/>
</dbReference>
<evidence type="ECO:0000256" key="1">
    <source>
        <dbReference type="ARBA" id="ARBA00004141"/>
    </source>
</evidence>
<evidence type="ECO:0000256" key="9">
    <source>
        <dbReference type="SAM" id="Phobius"/>
    </source>
</evidence>
<feature type="transmembrane region" description="Helical" evidence="9">
    <location>
        <begin position="423"/>
        <end position="441"/>
    </location>
</feature>
<protein>
    <submittedName>
        <fullName evidence="12">Sodium/potassium/calcium exchanger Nckx30C</fullName>
    </submittedName>
</protein>
<evidence type="ECO:0000313" key="11">
    <source>
        <dbReference type="Proteomes" id="UP000095287"/>
    </source>
</evidence>
<sequence length="519" mass="56605">MAAGGSAPEFFTSVFGVFITQNNVGIGTIVGSATFNILCVLAFCTLFSTTMLQLTWWPLFRDMSFYIVALFLLVVFFLDEKIVWQESLALLLLYCIYAVVMKYNVQLEHWVKRHVVRKTACSTVSSSTVMAANGANGVNGVNGANGGAISTVSGGTYKSEHRRSIPVLHAGTMFRTGLVHMALDESPEDMHHHHHHQRQQNGARPEPRPKSPKRRIHVRPLLKQSSMPQRIDSPQGSLRACSSRLGMHDTPGANGLPPMNNSLHGLEAQTLAKTNGNANGFAHPVPQRAATVPSMSSSSSEPEKPVDISWPQSPLAQMLYVVLVPIVFPLYFTLPDVKKPSARKYVVVTFIGSVLWIACYSYLMVWWANTIGETLRIPNEIMGLTVLAAGTSIPDLITSVIVARKGLGDMAVSSSIGSNMFDICVGLPVPWLIHFGVGFLRTGMTPLFISVSSNGLLCSVGMLFLMLIVLVVSIAVTDWRMNKSFGVLMILAYVVFCIFSVLLEMGHVVCPLRPVGLAC</sequence>
<dbReference type="GO" id="GO:0006874">
    <property type="term" value="P:intracellular calcium ion homeostasis"/>
    <property type="evidence" value="ECO:0007669"/>
    <property type="project" value="TreeGrafter"/>
</dbReference>
<dbReference type="FunFam" id="1.20.1420.30:FF:000004">
    <property type="entry name" value="Sodium/potassium/calcium exchanger 2 isoform 1"/>
    <property type="match status" value="1"/>
</dbReference>
<accession>A0A1I7ZV19</accession>
<keyword evidence="7 9" id="KW-0472">Membrane</keyword>
<evidence type="ECO:0000256" key="8">
    <source>
        <dbReference type="SAM" id="MobiDB-lite"/>
    </source>
</evidence>
<feature type="domain" description="Sodium/calcium exchanger membrane region" evidence="10">
    <location>
        <begin position="346"/>
        <end position="501"/>
    </location>
</feature>
<feature type="domain" description="Sodium/calcium exchanger membrane region" evidence="10">
    <location>
        <begin position="1"/>
        <end position="101"/>
    </location>
</feature>
<dbReference type="AlphaFoldDB" id="A0A1I7ZV19"/>
<feature type="transmembrane region" description="Helical" evidence="9">
    <location>
        <begin position="447"/>
        <end position="472"/>
    </location>
</feature>
<feature type="compositionally biased region" description="Basic residues" evidence="8">
    <location>
        <begin position="210"/>
        <end position="220"/>
    </location>
</feature>
<keyword evidence="4" id="KW-0406">Ion transport</keyword>
<dbReference type="PANTHER" id="PTHR10846:SF72">
    <property type="entry name" value="SODIUM_POTASSIUM_CALCIUM EXCHANGER NCKX30C"/>
    <property type="match status" value="1"/>
</dbReference>
<feature type="transmembrane region" description="Helical" evidence="9">
    <location>
        <begin position="84"/>
        <end position="105"/>
    </location>
</feature>
<keyword evidence="4" id="KW-0109">Calcium transport</keyword>
<feature type="transmembrane region" description="Helical" evidence="9">
    <location>
        <begin position="346"/>
        <end position="369"/>
    </location>
</feature>